<dbReference type="OrthoDB" id="8410873at2"/>
<reference evidence="1 2" key="1">
    <citation type="submission" date="2018-05" db="EMBL/GenBank/DDBJ databases">
        <title>The draft genome of strain NS-104.</title>
        <authorList>
            <person name="Hang P."/>
            <person name="Jiang J."/>
        </authorList>
    </citation>
    <scope>NUCLEOTIDE SEQUENCE [LARGE SCALE GENOMIC DNA]</scope>
    <source>
        <strain evidence="1 2">NS-104</strain>
    </source>
</reference>
<name>A0A2U2DSH5_9HYPH</name>
<keyword evidence="2" id="KW-1185">Reference proteome</keyword>
<organism evidence="1 2">
    <name type="scientific">Metarhizobium album</name>
    <dbReference type="NCBI Taxonomy" id="2182425"/>
    <lineage>
        <taxon>Bacteria</taxon>
        <taxon>Pseudomonadati</taxon>
        <taxon>Pseudomonadota</taxon>
        <taxon>Alphaproteobacteria</taxon>
        <taxon>Hyphomicrobiales</taxon>
        <taxon>Rhizobiaceae</taxon>
        <taxon>Metarhizobium</taxon>
    </lineage>
</organism>
<dbReference type="EMBL" id="QFBC01000004">
    <property type="protein sequence ID" value="PWE56232.1"/>
    <property type="molecule type" value="Genomic_DNA"/>
</dbReference>
<dbReference type="AlphaFoldDB" id="A0A2U2DSH5"/>
<proteinExistence type="predicted"/>
<comment type="caution">
    <text evidence="1">The sequence shown here is derived from an EMBL/GenBank/DDBJ whole genome shotgun (WGS) entry which is preliminary data.</text>
</comment>
<gene>
    <name evidence="1" type="ORF">DEM27_12460</name>
</gene>
<dbReference type="RefSeq" id="WP_109458552.1">
    <property type="nucleotide sequence ID" value="NZ_QFBC01000004.1"/>
</dbReference>
<sequence>MPSSIGTLALSVIIAASPTVRTPFTAAAIIQNEMQSTLGKAIALWRSGRNISFHMATDLREQGYDVAALAKAHRP</sequence>
<protein>
    <submittedName>
        <fullName evidence="1">Uncharacterized protein</fullName>
    </submittedName>
</protein>
<accession>A0A2U2DSH5</accession>
<dbReference type="Proteomes" id="UP000245252">
    <property type="component" value="Unassembled WGS sequence"/>
</dbReference>
<evidence type="ECO:0000313" key="2">
    <source>
        <dbReference type="Proteomes" id="UP000245252"/>
    </source>
</evidence>
<evidence type="ECO:0000313" key="1">
    <source>
        <dbReference type="EMBL" id="PWE56232.1"/>
    </source>
</evidence>